<dbReference type="InterPro" id="IPR055262">
    <property type="entry name" value="GGT_CS"/>
</dbReference>
<evidence type="ECO:0000256" key="8">
    <source>
        <dbReference type="ARBA" id="ARBA00047417"/>
    </source>
</evidence>
<dbReference type="GO" id="GO:0006750">
    <property type="term" value="P:glutathione biosynthetic process"/>
    <property type="evidence" value="ECO:0007669"/>
    <property type="project" value="UniProtKB-KW"/>
</dbReference>
<comment type="catalytic activity">
    <reaction evidence="2 11">
        <text>glutathione + H2O = L-cysteinylglycine + L-glutamate</text>
        <dbReference type="Rhea" id="RHEA:28807"/>
        <dbReference type="ChEBI" id="CHEBI:15377"/>
        <dbReference type="ChEBI" id="CHEBI:29985"/>
        <dbReference type="ChEBI" id="CHEBI:57925"/>
        <dbReference type="ChEBI" id="CHEBI:61694"/>
        <dbReference type="EC" id="3.4.19.13"/>
    </reaction>
</comment>
<dbReference type="Gene3D" id="1.10.246.130">
    <property type="match status" value="1"/>
</dbReference>
<keyword evidence="4 11" id="KW-0808">Transferase</keyword>
<protein>
    <recommendedName>
        <fullName evidence="11">Glutathione hydrolase proenzyme</fullName>
        <ecNumber evidence="11">2.3.2.2</ecNumber>
        <ecNumber evidence="11">3.4.19.13</ecNumber>
    </recommendedName>
    <component>
        <recommendedName>
            <fullName evidence="11">Glutathione hydrolase large chain</fullName>
        </recommendedName>
    </component>
    <component>
        <recommendedName>
            <fullName evidence="11">Glutathione hydrolase small chain</fullName>
        </recommendedName>
    </component>
</protein>
<dbReference type="SUPFAM" id="SSF56235">
    <property type="entry name" value="N-terminal nucleophile aminohydrolases (Ntn hydrolases)"/>
    <property type="match status" value="1"/>
</dbReference>
<dbReference type="OrthoDB" id="5297205at2"/>
<name>A0A545TJY3_9GAMM</name>
<comment type="catalytic activity">
    <reaction evidence="1 11">
        <text>an S-substituted glutathione + H2O = an S-substituted L-cysteinylglycine + L-glutamate</text>
        <dbReference type="Rhea" id="RHEA:59468"/>
        <dbReference type="ChEBI" id="CHEBI:15377"/>
        <dbReference type="ChEBI" id="CHEBI:29985"/>
        <dbReference type="ChEBI" id="CHEBI:90779"/>
        <dbReference type="ChEBI" id="CHEBI:143103"/>
        <dbReference type="EC" id="3.4.19.13"/>
    </reaction>
</comment>
<feature type="binding site" evidence="10">
    <location>
        <position position="113"/>
    </location>
    <ligand>
        <name>L-glutamate</name>
        <dbReference type="ChEBI" id="CHEBI:29985"/>
    </ligand>
</feature>
<evidence type="ECO:0000256" key="11">
    <source>
        <dbReference type="RuleBase" id="RU368036"/>
    </source>
</evidence>
<dbReference type="Pfam" id="PF01019">
    <property type="entry name" value="G_glu_transpept"/>
    <property type="match status" value="1"/>
</dbReference>
<dbReference type="GO" id="GO:0006751">
    <property type="term" value="P:glutathione catabolic process"/>
    <property type="evidence" value="ECO:0007669"/>
    <property type="project" value="UniProtKB-UniRule"/>
</dbReference>
<reference evidence="13 14" key="1">
    <citation type="submission" date="2019-06" db="EMBL/GenBank/DDBJ databases">
        <title>Draft genome of Aliikangiella marina GYP-15.</title>
        <authorList>
            <person name="Wang G."/>
        </authorList>
    </citation>
    <scope>NUCLEOTIDE SEQUENCE [LARGE SCALE GENOMIC DNA]</scope>
    <source>
        <strain evidence="13 14">GYP-15</strain>
    </source>
</reference>
<evidence type="ECO:0000256" key="2">
    <source>
        <dbReference type="ARBA" id="ARBA00001089"/>
    </source>
</evidence>
<keyword evidence="11" id="KW-0317">Glutathione biosynthesis</keyword>
<feature type="binding site" evidence="10">
    <location>
        <position position="431"/>
    </location>
    <ligand>
        <name>L-glutamate</name>
        <dbReference type="ChEBI" id="CHEBI:29985"/>
    </ligand>
</feature>
<keyword evidence="12" id="KW-0732">Signal</keyword>
<dbReference type="InterPro" id="IPR043137">
    <property type="entry name" value="GGT_ssub_C"/>
</dbReference>
<evidence type="ECO:0000313" key="14">
    <source>
        <dbReference type="Proteomes" id="UP000317839"/>
    </source>
</evidence>
<feature type="signal peptide" evidence="12">
    <location>
        <begin position="1"/>
        <end position="27"/>
    </location>
</feature>
<dbReference type="EC" id="3.4.19.13" evidence="11"/>
<keyword evidence="14" id="KW-1185">Reference proteome</keyword>
<dbReference type="Gene3D" id="3.60.20.40">
    <property type="match status" value="1"/>
</dbReference>
<dbReference type="PANTHER" id="PTHR43199:SF1">
    <property type="entry name" value="GLUTATHIONE HYDROLASE PROENZYME"/>
    <property type="match status" value="1"/>
</dbReference>
<sequence>MIKIRLVKLFTSSFLSLGLLINSSTDAQELPLLEFNSVMFPEVATAGMVVSQESRATEVGVKILEQGGNAVDAAIAVSFALAVTLPRAGNIGGGGFMMIYDNQKKEVSALDYREKAPKAAYRDLFLDESLNVDNRKARYSIFSTGVPGTVAGMVEAHNKYGKLPFAKLVEPAIKLAQSTQMTLAMSQSFNARKKYLSRDPASKAIFTKADGSNWKIGDEFQQPRLAETLKLIAETKGRDFYEGITARRIADYFKANNGLITLDDLNSYRAVWREPVSTQYGDYEVFSMPPPSSGGVHLIQLLNIMQNFPIDKAGPNSAFTTHIKTEAMKHAYADRSEYLGDPDFVKVPVKKLIDPKYADSIAKQISLDKVIPTDTIKPGQYLDTESPQTTHFSVMDKDGNIVSNTYTLNFSFGNGKSIPSVGMLLNNEMDDFSAKPGTPNGYGLLGGDANAIAPEKRPLSSMTPVVVLKNDEPWLATGSPGGSRIISIVFNFLINRMVFDMNIAEATIQPRIHHQWYPDRLSVEKGFPKDSAKLLQEMGHNVQFRRPWGSSHSIEFQGGVFMGFADTRRPGASAKGTNKVEEK</sequence>
<keyword evidence="7 11" id="KW-0012">Acyltransferase</keyword>
<feature type="binding site" evidence="10">
    <location>
        <begin position="460"/>
        <end position="461"/>
    </location>
    <ligand>
        <name>L-glutamate</name>
        <dbReference type="ChEBI" id="CHEBI:29985"/>
    </ligand>
</feature>
<comment type="pathway">
    <text evidence="11">Sulfur metabolism; glutathione metabolism.</text>
</comment>
<comment type="caution">
    <text evidence="13">The sequence shown here is derived from an EMBL/GenBank/DDBJ whole genome shotgun (WGS) entry which is preliminary data.</text>
</comment>
<organism evidence="13 14">
    <name type="scientific">Aliikangiella marina</name>
    <dbReference type="NCBI Taxonomy" id="1712262"/>
    <lineage>
        <taxon>Bacteria</taxon>
        <taxon>Pseudomonadati</taxon>
        <taxon>Pseudomonadota</taxon>
        <taxon>Gammaproteobacteria</taxon>
        <taxon>Oceanospirillales</taxon>
        <taxon>Pleioneaceae</taxon>
        <taxon>Aliikangiella</taxon>
    </lineage>
</organism>
<comment type="similarity">
    <text evidence="3 11">Belongs to the gamma-glutamyltransferase family.</text>
</comment>
<dbReference type="PROSITE" id="PS00462">
    <property type="entry name" value="G_GLU_TRANSPEPTIDASE"/>
    <property type="match status" value="1"/>
</dbReference>
<keyword evidence="6 11" id="KW-0865">Zymogen</keyword>
<dbReference type="EC" id="2.3.2.2" evidence="11"/>
<evidence type="ECO:0000256" key="10">
    <source>
        <dbReference type="PIRSR" id="PIRSR600101-2"/>
    </source>
</evidence>
<dbReference type="AlphaFoldDB" id="A0A545TJY3"/>
<evidence type="ECO:0000256" key="5">
    <source>
        <dbReference type="ARBA" id="ARBA00022801"/>
    </source>
</evidence>
<dbReference type="PRINTS" id="PR01210">
    <property type="entry name" value="GGTRANSPTASE"/>
</dbReference>
<dbReference type="GO" id="GO:0036374">
    <property type="term" value="F:glutathione hydrolase activity"/>
    <property type="evidence" value="ECO:0007669"/>
    <property type="project" value="UniProtKB-UniRule"/>
</dbReference>
<feature type="binding site" evidence="10">
    <location>
        <position position="482"/>
    </location>
    <ligand>
        <name>L-glutamate</name>
        <dbReference type="ChEBI" id="CHEBI:29985"/>
    </ligand>
</feature>
<dbReference type="RefSeq" id="WP_142941043.1">
    <property type="nucleotide sequence ID" value="NZ_VIKR01000001.1"/>
</dbReference>
<keyword evidence="5 11" id="KW-0378">Hydrolase</keyword>
<dbReference type="InterPro" id="IPR051792">
    <property type="entry name" value="GGT_bact"/>
</dbReference>
<evidence type="ECO:0000256" key="9">
    <source>
        <dbReference type="PIRSR" id="PIRSR600101-1"/>
    </source>
</evidence>
<evidence type="ECO:0000256" key="3">
    <source>
        <dbReference type="ARBA" id="ARBA00009381"/>
    </source>
</evidence>
<comment type="catalytic activity">
    <reaction evidence="8 11">
        <text>an N-terminal (5-L-glutamyl)-[peptide] + an alpha-amino acid = 5-L-glutamyl amino acid + an N-terminal L-alpha-aminoacyl-[peptide]</text>
        <dbReference type="Rhea" id="RHEA:23904"/>
        <dbReference type="Rhea" id="RHEA-COMP:9780"/>
        <dbReference type="Rhea" id="RHEA-COMP:9795"/>
        <dbReference type="ChEBI" id="CHEBI:77644"/>
        <dbReference type="ChEBI" id="CHEBI:78597"/>
        <dbReference type="ChEBI" id="CHEBI:78599"/>
        <dbReference type="ChEBI" id="CHEBI:78608"/>
        <dbReference type="EC" id="2.3.2.2"/>
    </reaction>
</comment>
<gene>
    <name evidence="13" type="primary">ggt</name>
    <name evidence="13" type="ORF">FLL45_05885</name>
</gene>
<dbReference type="UniPathway" id="UPA00204"/>
<evidence type="ECO:0000256" key="12">
    <source>
        <dbReference type="SAM" id="SignalP"/>
    </source>
</evidence>
<dbReference type="NCBIfam" id="TIGR00066">
    <property type="entry name" value="g_glut_trans"/>
    <property type="match status" value="1"/>
</dbReference>
<feature type="active site" description="Nucleophile" evidence="9">
    <location>
        <position position="389"/>
    </location>
</feature>
<dbReference type="EMBL" id="VIKR01000001">
    <property type="protein sequence ID" value="TQV77471.1"/>
    <property type="molecule type" value="Genomic_DNA"/>
</dbReference>
<evidence type="ECO:0000256" key="6">
    <source>
        <dbReference type="ARBA" id="ARBA00023145"/>
    </source>
</evidence>
<evidence type="ECO:0000256" key="1">
    <source>
        <dbReference type="ARBA" id="ARBA00001049"/>
    </source>
</evidence>
<dbReference type="InterPro" id="IPR000101">
    <property type="entry name" value="GGT_peptidase"/>
</dbReference>
<feature type="chain" id="PRO_5021806237" description="Glutathione hydrolase proenzyme" evidence="12">
    <location>
        <begin position="28"/>
        <end position="583"/>
    </location>
</feature>
<dbReference type="GO" id="GO:0103068">
    <property type="term" value="F:leukotriene C4 gamma-glutamyl transferase activity"/>
    <property type="evidence" value="ECO:0007669"/>
    <property type="project" value="UniProtKB-EC"/>
</dbReference>
<comment type="PTM">
    <text evidence="11">Cleaved by autocatalysis into a large and a small subunit.</text>
</comment>
<dbReference type="Proteomes" id="UP000317839">
    <property type="component" value="Unassembled WGS sequence"/>
</dbReference>
<evidence type="ECO:0000313" key="13">
    <source>
        <dbReference type="EMBL" id="TQV77471.1"/>
    </source>
</evidence>
<dbReference type="InterPro" id="IPR043138">
    <property type="entry name" value="GGT_lsub"/>
</dbReference>
<evidence type="ECO:0000256" key="7">
    <source>
        <dbReference type="ARBA" id="ARBA00023315"/>
    </source>
</evidence>
<feature type="binding site" evidence="10">
    <location>
        <begin position="407"/>
        <end position="409"/>
    </location>
    <ligand>
        <name>L-glutamate</name>
        <dbReference type="ChEBI" id="CHEBI:29985"/>
    </ligand>
</feature>
<dbReference type="PANTHER" id="PTHR43199">
    <property type="entry name" value="GLUTATHIONE HYDROLASE"/>
    <property type="match status" value="1"/>
</dbReference>
<dbReference type="InterPro" id="IPR029055">
    <property type="entry name" value="Ntn_hydrolases_N"/>
</dbReference>
<comment type="subunit">
    <text evidence="11">This enzyme consists of two polypeptide chains, which are synthesized in precursor form from a single polypeptide.</text>
</comment>
<accession>A0A545TJY3</accession>
<proteinExistence type="inferred from homology"/>
<evidence type="ECO:0000256" key="4">
    <source>
        <dbReference type="ARBA" id="ARBA00022679"/>
    </source>
</evidence>